<name>A0A5K8A1Z7_9BACT</name>
<dbReference type="KEGG" id="dov:DSCO28_69740"/>
<dbReference type="Proteomes" id="UP000425960">
    <property type="component" value="Chromosome"/>
</dbReference>
<accession>A0A5K8A1Z7</accession>
<sequence length="90" mass="10305">MQALHVNFTEATRAIENVADASPEPWQDVCERFDDDVHRIMDVTDQAGYSALYACYDENNQPVYYLVEEGKALARLRHKNFLSKLGQPQS</sequence>
<reference evidence="1 2" key="1">
    <citation type="submission" date="2019-11" db="EMBL/GenBank/DDBJ databases">
        <title>Comparative genomics of hydrocarbon-degrading Desulfosarcina strains.</title>
        <authorList>
            <person name="Watanabe M."/>
            <person name="Kojima H."/>
            <person name="Fukui M."/>
        </authorList>
    </citation>
    <scope>NUCLEOTIDE SEQUENCE [LARGE SCALE GENOMIC DNA]</scope>
    <source>
        <strain evidence="1 2">28bB2T</strain>
    </source>
</reference>
<evidence type="ECO:0000313" key="2">
    <source>
        <dbReference type="Proteomes" id="UP000425960"/>
    </source>
</evidence>
<dbReference type="EMBL" id="AP021876">
    <property type="protein sequence ID" value="BBO86408.1"/>
    <property type="molecule type" value="Genomic_DNA"/>
</dbReference>
<dbReference type="RefSeq" id="WP_155325710.1">
    <property type="nucleotide sequence ID" value="NZ_AP021876.1"/>
</dbReference>
<evidence type="ECO:0000313" key="1">
    <source>
        <dbReference type="EMBL" id="BBO86408.1"/>
    </source>
</evidence>
<gene>
    <name evidence="1" type="ORF">DSCO28_69740</name>
</gene>
<organism evidence="1 2">
    <name type="scientific">Desulfosarcina ovata subsp. sediminis</name>
    <dbReference type="NCBI Taxonomy" id="885957"/>
    <lineage>
        <taxon>Bacteria</taxon>
        <taxon>Pseudomonadati</taxon>
        <taxon>Thermodesulfobacteriota</taxon>
        <taxon>Desulfobacteria</taxon>
        <taxon>Desulfobacterales</taxon>
        <taxon>Desulfosarcinaceae</taxon>
        <taxon>Desulfosarcina</taxon>
    </lineage>
</organism>
<proteinExistence type="predicted"/>
<dbReference type="AlphaFoldDB" id="A0A5K8A1Z7"/>
<protein>
    <submittedName>
        <fullName evidence="1">Uncharacterized protein</fullName>
    </submittedName>
</protein>